<dbReference type="AlphaFoldDB" id="A0A6H1ZUZ4"/>
<accession>A0A6H1ZUZ4</accession>
<feature type="region of interest" description="Disordered" evidence="1">
    <location>
        <begin position="46"/>
        <end position="96"/>
    </location>
</feature>
<organism evidence="2">
    <name type="scientific">viral metagenome</name>
    <dbReference type="NCBI Taxonomy" id="1070528"/>
    <lineage>
        <taxon>unclassified sequences</taxon>
        <taxon>metagenomes</taxon>
        <taxon>organismal metagenomes</taxon>
    </lineage>
</organism>
<dbReference type="EMBL" id="MT144861">
    <property type="protein sequence ID" value="QJI00572.1"/>
    <property type="molecule type" value="Genomic_DNA"/>
</dbReference>
<sequence length="96" mass="10776">MTDVEIQKEKEGKTAEAPKTLMDEANAAAERLEKANERHAELLRQQEELEAKRRLGGQTDAGKETKSEFTEEEKASRARIKAVADSVGAEWGKKYE</sequence>
<name>A0A6H1ZUZ4_9ZZZZ</name>
<feature type="compositionally biased region" description="Basic and acidic residues" evidence="1">
    <location>
        <begin position="61"/>
        <end position="76"/>
    </location>
</feature>
<gene>
    <name evidence="2" type="ORF">TM448A02060_0014</name>
    <name evidence="3" type="ORF">TM448B01994_0015</name>
</gene>
<evidence type="ECO:0000313" key="3">
    <source>
        <dbReference type="EMBL" id="QJI00572.1"/>
    </source>
</evidence>
<evidence type="ECO:0000313" key="2">
    <source>
        <dbReference type="EMBL" id="QJA51282.1"/>
    </source>
</evidence>
<dbReference type="EMBL" id="MT144250">
    <property type="protein sequence ID" value="QJA51282.1"/>
    <property type="molecule type" value="Genomic_DNA"/>
</dbReference>
<protein>
    <submittedName>
        <fullName evidence="2">Uncharacterized protein</fullName>
    </submittedName>
</protein>
<evidence type="ECO:0000256" key="1">
    <source>
        <dbReference type="SAM" id="MobiDB-lite"/>
    </source>
</evidence>
<reference evidence="2" key="1">
    <citation type="submission" date="2020-03" db="EMBL/GenBank/DDBJ databases">
        <title>The deep terrestrial virosphere.</title>
        <authorList>
            <person name="Holmfeldt K."/>
            <person name="Nilsson E."/>
            <person name="Simone D."/>
            <person name="Lopez-Fernandez M."/>
            <person name="Wu X."/>
            <person name="de Brujin I."/>
            <person name="Lundin D."/>
            <person name="Andersson A."/>
            <person name="Bertilsson S."/>
            <person name="Dopson M."/>
        </authorList>
    </citation>
    <scope>NUCLEOTIDE SEQUENCE</scope>
    <source>
        <strain evidence="2">TM448A02060</strain>
        <strain evidence="3">TM448B01994</strain>
    </source>
</reference>
<proteinExistence type="predicted"/>